<evidence type="ECO:0000313" key="1">
    <source>
        <dbReference type="EMBL" id="QJA93943.1"/>
    </source>
</evidence>
<gene>
    <name evidence="1" type="ORF">MM415B04067_0010</name>
</gene>
<dbReference type="AlphaFoldDB" id="A0A6M3LHK8"/>
<proteinExistence type="predicted"/>
<reference evidence="1" key="1">
    <citation type="submission" date="2020-03" db="EMBL/GenBank/DDBJ databases">
        <title>The deep terrestrial virosphere.</title>
        <authorList>
            <person name="Holmfeldt K."/>
            <person name="Nilsson E."/>
            <person name="Simone D."/>
            <person name="Lopez-Fernandez M."/>
            <person name="Wu X."/>
            <person name="de Brujin I."/>
            <person name="Lundin D."/>
            <person name="Andersson A."/>
            <person name="Bertilsson S."/>
            <person name="Dopson M."/>
        </authorList>
    </citation>
    <scope>NUCLEOTIDE SEQUENCE</scope>
    <source>
        <strain evidence="1">MM415B04067</strain>
    </source>
</reference>
<sequence>MPKFYLPLKHIVREPTTGRQVTLLIPGAEQMDGSQLDEIIQWQEEKTLAELKRPIPKRTYSREEVGKALNEFNKELRKRRQSSHNRLIF</sequence>
<organism evidence="1">
    <name type="scientific">viral metagenome</name>
    <dbReference type="NCBI Taxonomy" id="1070528"/>
    <lineage>
        <taxon>unclassified sequences</taxon>
        <taxon>metagenomes</taxon>
        <taxon>organismal metagenomes</taxon>
    </lineage>
</organism>
<accession>A0A6M3LHK8</accession>
<protein>
    <submittedName>
        <fullName evidence="1">Uncharacterized protein</fullName>
    </submittedName>
</protein>
<dbReference type="EMBL" id="MT143189">
    <property type="protein sequence ID" value="QJA93943.1"/>
    <property type="molecule type" value="Genomic_DNA"/>
</dbReference>
<name>A0A6M3LHK8_9ZZZZ</name>